<dbReference type="InterPro" id="IPR002901">
    <property type="entry name" value="MGlyc_endo_b_GlcNAc-like_dom"/>
</dbReference>
<dbReference type="Pfam" id="PF13457">
    <property type="entry name" value="GW"/>
    <property type="match status" value="1"/>
</dbReference>
<dbReference type="STRING" id="1302272.FC96_GL001849"/>
<comment type="subcellular location">
    <subcellularLocation>
        <location evidence="1">Secreted</location>
    </subcellularLocation>
</comment>
<dbReference type="SUPFAM" id="SSF82057">
    <property type="entry name" value="Prokaryotic SH3-related domain"/>
    <property type="match status" value="1"/>
</dbReference>
<dbReference type="AlphaFoldDB" id="A0A0R1HMT0"/>
<dbReference type="GO" id="GO:0071555">
    <property type="term" value="P:cell wall organization"/>
    <property type="evidence" value="ECO:0007669"/>
    <property type="project" value="UniProtKB-KW"/>
</dbReference>
<sequence length="308" mass="33758">MSFAGACLIFETLYNNDGSVKLRGITSMKVFKQLMMTVIAAVALLSGLSATAQADTHTDFISRLSRPVMQASKKYHLYGSVMMAQAALESDWGTSELAAQANNYFGVKGDYEGQSVTLPTSEEGSNGLMVGTVAQFKAYPTLAASINDYAQVLRDGTTWNPFLYQEAWRENATSYVSATKTLASSYATDSSYSEKLNHIIETYDLQRFDQATTNKDDADHTVKITPGVTYATYKGHATVKNGDVKIYDSVPGPTGHAKVIDSAKLANHNVQIVQRGIIKNTQTIWYQIKIGQTTGWVQLTDLLNLKTR</sequence>
<evidence type="ECO:0000256" key="5">
    <source>
        <dbReference type="ARBA" id="ARBA00022801"/>
    </source>
</evidence>
<evidence type="ECO:0000256" key="3">
    <source>
        <dbReference type="ARBA" id="ARBA00022525"/>
    </source>
</evidence>
<dbReference type="EMBL" id="AZCX01000004">
    <property type="protein sequence ID" value="KRK48117.1"/>
    <property type="molecule type" value="Genomic_DNA"/>
</dbReference>
<comment type="similarity">
    <text evidence="2">Belongs to the glycosyl hydrolase 73 family.</text>
</comment>
<feature type="domain" description="Mannosyl-glycoprotein endo-beta-N-acetylglucosamidase-like" evidence="7">
    <location>
        <begin position="49"/>
        <end position="209"/>
    </location>
</feature>
<gene>
    <name evidence="8" type="ORF">FC96_GL001849</name>
</gene>
<dbReference type="Proteomes" id="UP000050911">
    <property type="component" value="Unassembled WGS sequence"/>
</dbReference>
<evidence type="ECO:0000259" key="7">
    <source>
        <dbReference type="SMART" id="SM00047"/>
    </source>
</evidence>
<protein>
    <submittedName>
        <fullName evidence="8">Mannosyl-glycoprotein endo-beta-N-acetylglucosaminidase</fullName>
    </submittedName>
</protein>
<accession>A0A0R1HMT0</accession>
<dbReference type="Gene3D" id="4.10.80.30">
    <property type="entry name" value="DNA polymerase, domain 6"/>
    <property type="match status" value="1"/>
</dbReference>
<evidence type="ECO:0000256" key="1">
    <source>
        <dbReference type="ARBA" id="ARBA00004613"/>
    </source>
</evidence>
<evidence type="ECO:0000313" key="9">
    <source>
        <dbReference type="Proteomes" id="UP000050911"/>
    </source>
</evidence>
<dbReference type="PANTHER" id="PTHR33308:SF9">
    <property type="entry name" value="PEPTIDOGLYCAN HYDROLASE FLGJ"/>
    <property type="match status" value="1"/>
</dbReference>
<dbReference type="Pfam" id="PF01832">
    <property type="entry name" value="Glucosaminidase"/>
    <property type="match status" value="1"/>
</dbReference>
<dbReference type="GO" id="GO:0004040">
    <property type="term" value="F:amidase activity"/>
    <property type="evidence" value="ECO:0007669"/>
    <property type="project" value="InterPro"/>
</dbReference>
<evidence type="ECO:0000256" key="6">
    <source>
        <dbReference type="ARBA" id="ARBA00023316"/>
    </source>
</evidence>
<comment type="caution">
    <text evidence="8">The sequence shown here is derived from an EMBL/GenBank/DDBJ whole genome shotgun (WGS) entry which is preliminary data.</text>
</comment>
<dbReference type="PANTHER" id="PTHR33308">
    <property type="entry name" value="PEPTIDOGLYCAN HYDROLASE FLGJ"/>
    <property type="match status" value="1"/>
</dbReference>
<evidence type="ECO:0000313" key="8">
    <source>
        <dbReference type="EMBL" id="KRK48117.1"/>
    </source>
</evidence>
<reference evidence="8 9" key="1">
    <citation type="journal article" date="2015" name="Genome Announc.">
        <title>Expanding the biotechnology potential of lactobacilli through comparative genomics of 213 strains and associated genera.</title>
        <authorList>
            <person name="Sun Z."/>
            <person name="Harris H.M."/>
            <person name="McCann A."/>
            <person name="Guo C."/>
            <person name="Argimon S."/>
            <person name="Zhang W."/>
            <person name="Yang X."/>
            <person name="Jeffery I.B."/>
            <person name="Cooney J.C."/>
            <person name="Kagawa T.F."/>
            <person name="Liu W."/>
            <person name="Song Y."/>
            <person name="Salvetti E."/>
            <person name="Wrobel A."/>
            <person name="Rasinkangas P."/>
            <person name="Parkhill J."/>
            <person name="Rea M.C."/>
            <person name="O'Sullivan O."/>
            <person name="Ritari J."/>
            <person name="Douillard F.P."/>
            <person name="Paul Ross R."/>
            <person name="Yang R."/>
            <person name="Briner A.E."/>
            <person name="Felis G.E."/>
            <person name="de Vos W.M."/>
            <person name="Barrangou R."/>
            <person name="Klaenhammer T.R."/>
            <person name="Caufield P.W."/>
            <person name="Cui Y."/>
            <person name="Zhang H."/>
            <person name="O'Toole P.W."/>
        </authorList>
    </citation>
    <scope>NUCLEOTIDE SEQUENCE [LARGE SCALE GENOMIC DNA]</scope>
    <source>
        <strain evidence="8 9">JCM 15530</strain>
    </source>
</reference>
<evidence type="ECO:0000256" key="4">
    <source>
        <dbReference type="ARBA" id="ARBA00022729"/>
    </source>
</evidence>
<dbReference type="OrthoDB" id="2155627at2"/>
<proteinExistence type="inferred from homology"/>
<name>A0A0R1HMT0_9LACO</name>
<dbReference type="PATRIC" id="fig|1302272.5.peg.1873"/>
<dbReference type="InterPro" id="IPR038200">
    <property type="entry name" value="GW_dom_sf"/>
</dbReference>
<evidence type="ECO:0000256" key="2">
    <source>
        <dbReference type="ARBA" id="ARBA00010266"/>
    </source>
</evidence>
<organism evidence="8 9">
    <name type="scientific">Secundilactobacillus kimchicus JCM 15530</name>
    <dbReference type="NCBI Taxonomy" id="1302272"/>
    <lineage>
        <taxon>Bacteria</taxon>
        <taxon>Bacillati</taxon>
        <taxon>Bacillota</taxon>
        <taxon>Bacilli</taxon>
        <taxon>Lactobacillales</taxon>
        <taxon>Lactobacillaceae</taxon>
        <taxon>Secundilactobacillus</taxon>
    </lineage>
</organism>
<dbReference type="Gene3D" id="2.30.30.170">
    <property type="match status" value="1"/>
</dbReference>
<keyword evidence="5" id="KW-0378">Hydrolase</keyword>
<dbReference type="InterPro" id="IPR051056">
    <property type="entry name" value="Glycosyl_Hydrolase_73"/>
</dbReference>
<keyword evidence="4" id="KW-0732">Signal</keyword>
<keyword evidence="6" id="KW-0961">Cell wall biogenesis/degradation</keyword>
<dbReference type="PRINTS" id="PR01002">
    <property type="entry name" value="FLGFLGJ"/>
</dbReference>
<dbReference type="GO" id="GO:0005576">
    <property type="term" value="C:extracellular region"/>
    <property type="evidence" value="ECO:0007669"/>
    <property type="project" value="UniProtKB-SubCell"/>
</dbReference>
<dbReference type="SMART" id="SM00047">
    <property type="entry name" value="LYZ2"/>
    <property type="match status" value="1"/>
</dbReference>
<keyword evidence="9" id="KW-1185">Reference proteome</keyword>
<keyword evidence="3" id="KW-0964">Secreted</keyword>
<dbReference type="InterPro" id="IPR025987">
    <property type="entry name" value="GW_dom"/>
</dbReference>
<dbReference type="Gene3D" id="1.10.530.10">
    <property type="match status" value="1"/>
</dbReference>